<keyword evidence="5 7" id="KW-0457">Lysine biosynthesis</keyword>
<dbReference type="UniPathway" id="UPA00034">
    <property type="reaction ID" value="UER00022"/>
</dbReference>
<comment type="function">
    <text evidence="7">Catalyzes the transfer of an acetyl group from acetyl-CoA to tetrahydrodipicolinate.</text>
</comment>
<evidence type="ECO:0000256" key="3">
    <source>
        <dbReference type="ARBA" id="ARBA00022737"/>
    </source>
</evidence>
<evidence type="ECO:0000256" key="1">
    <source>
        <dbReference type="ARBA" id="ARBA00022605"/>
    </source>
</evidence>
<comment type="caution">
    <text evidence="9">The sequence shown here is derived from an EMBL/GenBank/DDBJ whole genome shotgun (WGS) entry which is preliminary data.</text>
</comment>
<keyword evidence="4 7" id="KW-0220">Diaminopimelate biosynthesis</keyword>
<dbReference type="CDD" id="cd03350">
    <property type="entry name" value="LbH_THP_succinylT"/>
    <property type="match status" value="1"/>
</dbReference>
<accession>A0A174FXZ4</accession>
<keyword evidence="6 7" id="KW-0012">Acyltransferase</keyword>
<dbReference type="Pfam" id="PF14602">
    <property type="entry name" value="Hexapep_2"/>
    <property type="match status" value="1"/>
</dbReference>
<dbReference type="GO" id="GO:0019877">
    <property type="term" value="P:diaminopimelate biosynthetic process"/>
    <property type="evidence" value="ECO:0007669"/>
    <property type="project" value="UniProtKB-UniRule"/>
</dbReference>
<dbReference type="InterPro" id="IPR050179">
    <property type="entry name" value="Trans_hexapeptide_repeat"/>
</dbReference>
<organism evidence="9 10">
    <name type="scientific">Clostridium paraputrificum</name>
    <dbReference type="NCBI Taxonomy" id="29363"/>
    <lineage>
        <taxon>Bacteria</taxon>
        <taxon>Bacillati</taxon>
        <taxon>Bacillota</taxon>
        <taxon>Clostridia</taxon>
        <taxon>Eubacteriales</taxon>
        <taxon>Clostridiaceae</taxon>
        <taxon>Clostridium</taxon>
    </lineage>
</organism>
<dbReference type="RefSeq" id="WP_027097606.1">
    <property type="nucleotide sequence ID" value="NZ_CABHIH010000001.1"/>
</dbReference>
<protein>
    <recommendedName>
        <fullName evidence="7">2,3,4,5-tetrahydropyridine-2,6-dicarboxylate N-acetyltransferase</fullName>
        <ecNumber evidence="7">2.3.1.89</ecNumber>
    </recommendedName>
    <alternativeName>
        <fullName evidence="7">Tetrahydrodipicolinate N-acetyltransferase</fullName>
        <shortName evidence="7">THP acetyltransferase</shortName>
        <shortName evidence="7">Tetrahydropicolinate acetylase</shortName>
    </alternativeName>
</protein>
<comment type="pathway">
    <text evidence="7">Amino-acid biosynthesis; L-lysine biosynthesis via DAP pathway; LL-2,6-diaminopimelate from (S)-tetrahydrodipicolinate (acetylase route): step 1/3.</text>
</comment>
<reference evidence="9 10" key="1">
    <citation type="submission" date="2016-06" db="EMBL/GenBank/DDBJ databases">
        <authorList>
            <person name="Kjaerup R.B."/>
            <person name="Dalgaard T.S."/>
            <person name="Juul-Madsen H.R."/>
        </authorList>
    </citation>
    <scope>NUCLEOTIDE SEQUENCE [LARGE SCALE GENOMIC DNA]</scope>
    <source>
        <strain evidence="9 10">373-A1</strain>
    </source>
</reference>
<dbReference type="PANTHER" id="PTHR43300">
    <property type="entry name" value="ACETYLTRANSFERASE"/>
    <property type="match status" value="1"/>
</dbReference>
<dbReference type="SUPFAM" id="SSF51161">
    <property type="entry name" value="Trimeric LpxA-like enzymes"/>
    <property type="match status" value="1"/>
</dbReference>
<feature type="domain" description="2,3,4,5-tetrahydropyridine-2,6-dicarboxylate N-acetyltransferase N-terminal" evidence="8">
    <location>
        <begin position="6"/>
        <end position="88"/>
    </location>
</feature>
<dbReference type="EMBL" id="MAPZ01000007">
    <property type="protein sequence ID" value="OBY12487.1"/>
    <property type="molecule type" value="Genomic_DNA"/>
</dbReference>
<dbReference type="PANTHER" id="PTHR43300:SF10">
    <property type="entry name" value="2,3,4,5-TETRAHYDROPYRIDINE-2,6-DICARBOXYLATE N-ACETYLTRANSFERASE"/>
    <property type="match status" value="1"/>
</dbReference>
<dbReference type="Gene3D" id="3.30.70.250">
    <property type="entry name" value="Malonyl-CoA ACP transacylase, ACP-binding"/>
    <property type="match status" value="1"/>
</dbReference>
<dbReference type="GeneID" id="42775441"/>
<keyword evidence="1 7" id="KW-0028">Amino-acid biosynthesis</keyword>
<dbReference type="Pfam" id="PF08503">
    <property type="entry name" value="DapH_N"/>
    <property type="match status" value="1"/>
</dbReference>
<evidence type="ECO:0000259" key="8">
    <source>
        <dbReference type="Pfam" id="PF08503"/>
    </source>
</evidence>
<dbReference type="OrthoDB" id="9788080at2"/>
<dbReference type="NCBIfam" id="TIGR03532">
    <property type="entry name" value="DapD_Ac"/>
    <property type="match status" value="1"/>
</dbReference>
<proteinExistence type="inferred from homology"/>
<dbReference type="GO" id="GO:0047200">
    <property type="term" value="F:tetrahydrodipicolinate N-acetyltransferase activity"/>
    <property type="evidence" value="ECO:0007669"/>
    <property type="project" value="UniProtKB-UniRule"/>
</dbReference>
<dbReference type="InterPro" id="IPR013710">
    <property type="entry name" value="DapH_N"/>
</dbReference>
<dbReference type="Proteomes" id="UP000092714">
    <property type="component" value="Unassembled WGS sequence"/>
</dbReference>
<name>A0A174FXZ4_9CLOT</name>
<keyword evidence="3 7" id="KW-0677">Repeat</keyword>
<dbReference type="InterPro" id="IPR019873">
    <property type="entry name" value="DapH"/>
</dbReference>
<comment type="similarity">
    <text evidence="7">Belongs to the transferase hexapeptide repeat family. DapH subfamily.</text>
</comment>
<dbReference type="Gene3D" id="2.160.10.10">
    <property type="entry name" value="Hexapeptide repeat proteins"/>
    <property type="match status" value="1"/>
</dbReference>
<dbReference type="PROSITE" id="PS00101">
    <property type="entry name" value="HEXAPEP_TRANSFERASES"/>
    <property type="match status" value="1"/>
</dbReference>
<evidence type="ECO:0000256" key="5">
    <source>
        <dbReference type="ARBA" id="ARBA00023154"/>
    </source>
</evidence>
<dbReference type="Pfam" id="PF00132">
    <property type="entry name" value="Hexapep"/>
    <property type="match status" value="1"/>
</dbReference>
<dbReference type="InterPro" id="IPR011004">
    <property type="entry name" value="Trimer_LpxA-like_sf"/>
</dbReference>
<evidence type="ECO:0000313" key="10">
    <source>
        <dbReference type="Proteomes" id="UP000092714"/>
    </source>
</evidence>
<keyword evidence="2 7" id="KW-0808">Transferase</keyword>
<gene>
    <name evidence="7" type="primary">dapH</name>
    <name evidence="9" type="ORF">CP373A1_00205</name>
</gene>
<evidence type="ECO:0000256" key="6">
    <source>
        <dbReference type="ARBA" id="ARBA00023315"/>
    </source>
</evidence>
<dbReference type="eggNOG" id="COG2171">
    <property type="taxonomic scope" value="Bacteria"/>
</dbReference>
<evidence type="ECO:0000256" key="4">
    <source>
        <dbReference type="ARBA" id="ARBA00022915"/>
    </source>
</evidence>
<dbReference type="EC" id="2.3.1.89" evidence="7"/>
<dbReference type="AlphaFoldDB" id="A0A174FXZ4"/>
<dbReference type="GO" id="GO:0009089">
    <property type="term" value="P:lysine biosynthetic process via diaminopimelate"/>
    <property type="evidence" value="ECO:0007669"/>
    <property type="project" value="UniProtKB-UniRule"/>
</dbReference>
<evidence type="ECO:0000313" key="9">
    <source>
        <dbReference type="EMBL" id="OBY12487.1"/>
    </source>
</evidence>
<evidence type="ECO:0000256" key="2">
    <source>
        <dbReference type="ARBA" id="ARBA00022679"/>
    </source>
</evidence>
<dbReference type="InterPro" id="IPR001451">
    <property type="entry name" value="Hexapep"/>
</dbReference>
<keyword evidence="10" id="KW-1185">Reference proteome</keyword>
<dbReference type="InterPro" id="IPR018357">
    <property type="entry name" value="Hexapep_transf_CS"/>
</dbReference>
<comment type="catalytic activity">
    <reaction evidence="7">
        <text>(S)-2,3,4,5-tetrahydrodipicolinate + acetyl-CoA + H2O = L-2-acetamido-6-oxoheptanedioate + CoA</text>
        <dbReference type="Rhea" id="RHEA:13085"/>
        <dbReference type="ChEBI" id="CHEBI:15377"/>
        <dbReference type="ChEBI" id="CHEBI:16845"/>
        <dbReference type="ChEBI" id="CHEBI:57287"/>
        <dbReference type="ChEBI" id="CHEBI:57288"/>
        <dbReference type="ChEBI" id="CHEBI:58117"/>
        <dbReference type="EC" id="2.3.1.89"/>
    </reaction>
</comment>
<evidence type="ECO:0000256" key="7">
    <source>
        <dbReference type="HAMAP-Rule" id="MF_01691"/>
    </source>
</evidence>
<dbReference type="HAMAP" id="MF_01691">
    <property type="entry name" value="DapH"/>
    <property type="match status" value="1"/>
</dbReference>
<sequence>MEYNFTDPYELARFIKQSKKSTPVQVYVNGDLSKVDLEQTEWYGFNNFYILFGESNIITNIILDNKDIIKHFRIENDRRNSAVPMLNLLEQDARIEPGAIIRSKVKIGRNAVIMMGAVINIGAEIGEASMIDMNSVIGARGKIGKRVHVGAGAIIAGVLEPPSMSPCVIEDDVMIGANSVILEGVKIGSGSVVAAGSVVTTDVPEGVVVAGSPAKIIKNVDEQTRYKTKLLDDLRK</sequence>